<dbReference type="PIRSF" id="PIRSF039085">
    <property type="entry name" value="ABC_ATPase_HisP"/>
    <property type="match status" value="1"/>
</dbReference>
<dbReference type="PROSITE" id="PS50893">
    <property type="entry name" value="ABC_TRANSPORTER_2"/>
    <property type="match status" value="1"/>
</dbReference>
<dbReference type="Proteomes" id="UP001255696">
    <property type="component" value="Unassembled WGS sequence"/>
</dbReference>
<dbReference type="CDD" id="cd03262">
    <property type="entry name" value="ABC_HisP_GlnQ"/>
    <property type="match status" value="1"/>
</dbReference>
<reference evidence="12 14" key="1">
    <citation type="submission" date="2015-06" db="EMBL/GenBank/DDBJ databases">
        <title>The Genome Sequence of Enterococcus cecorum 170AEA1.</title>
        <authorList>
            <consortium name="The Broad Institute Genomics Platform"/>
            <consortium name="The Broad Institute Genome Sequencing Center for Infectious Disease"/>
            <person name="Earl A.M."/>
            <person name="Van Tyne D."/>
            <person name="Lebreton F."/>
            <person name="Saavedra J.T."/>
            <person name="Gilmore M.S."/>
            <person name="Manson McGuire A."/>
            <person name="Clock S."/>
            <person name="Crupain M."/>
            <person name="Rangan U."/>
            <person name="Young S."/>
            <person name="Abouelleil A."/>
            <person name="Cao P."/>
            <person name="Chapman S.B."/>
            <person name="Griggs A."/>
            <person name="Priest M."/>
            <person name="Shea T."/>
            <person name="Wortman J."/>
            <person name="Nusbaum C."/>
            <person name="Birren B."/>
        </authorList>
    </citation>
    <scope>NUCLEOTIDE SEQUENCE [LARGE SCALE GENOMIC DNA]</scope>
    <source>
        <strain evidence="12 14">170AEA1</strain>
    </source>
</reference>
<sequence length="243" mass="27019">METIIKVEHLSKKFGENEVLKDINYEIKQGEVVVIIGPSGSGKSTFLRCMNLLETPTSGQILFEGQDITDPKNDIFKMREKMGMVFQNFNLFPNMSVLDNITLSPVKVKKENKQAAETYAKELLQTVGLPDKANAYPQSLSGGQQQRIAIARALAMKPDVMLFDEPTSALDPEMVGEVLGVMQRLAKEGMTMVIVTHEMGFAKEVGDKIVFMDGGYIVEEGTPEEVFGNPQHNRTKDFLSKVL</sequence>
<dbReference type="InterPro" id="IPR017871">
    <property type="entry name" value="ABC_transporter-like_CS"/>
</dbReference>
<dbReference type="Gene3D" id="3.40.50.300">
    <property type="entry name" value="P-loop containing nucleotide triphosphate hydrolases"/>
    <property type="match status" value="1"/>
</dbReference>
<reference evidence="13" key="2">
    <citation type="submission" date="2017-04" db="EMBL/GenBank/DDBJ databases">
        <title>Function of individual gut microbiota members based on whole genome sequencing of pure cultures obtained from chicken caecum.</title>
        <authorList>
            <person name="Medvecky M."/>
            <person name="Cejkova D."/>
            <person name="Polansky O."/>
            <person name="Karasova D."/>
            <person name="Kubasova T."/>
            <person name="Cizek A."/>
            <person name="Rychlik I."/>
        </authorList>
    </citation>
    <scope>NUCLEOTIDE SEQUENCE [LARGE SCALE GENOMIC DNA]</scope>
    <source>
        <strain evidence="13">An144</strain>
    </source>
</reference>
<gene>
    <name evidence="11" type="primary">glnQ</name>
    <name evidence="11" type="ORF">B5E88_05935</name>
    <name evidence="12" type="ORF">EB18_00535</name>
    <name evidence="10" type="ORF">P7H47_02205</name>
</gene>
<evidence type="ECO:0000313" key="12">
    <source>
        <dbReference type="EMBL" id="RBR31062.1"/>
    </source>
</evidence>
<dbReference type="GO" id="GO:0005886">
    <property type="term" value="C:plasma membrane"/>
    <property type="evidence" value="ECO:0007669"/>
    <property type="project" value="UniProtKB-SubCell"/>
</dbReference>
<dbReference type="GO" id="GO:0005524">
    <property type="term" value="F:ATP binding"/>
    <property type="evidence" value="ECO:0007669"/>
    <property type="project" value="UniProtKB-KW"/>
</dbReference>
<dbReference type="SMART" id="SM00382">
    <property type="entry name" value="AAA"/>
    <property type="match status" value="1"/>
</dbReference>
<keyword evidence="4" id="KW-1003">Cell membrane</keyword>
<evidence type="ECO:0000256" key="1">
    <source>
        <dbReference type="ARBA" id="ARBA00004202"/>
    </source>
</evidence>
<accession>A0A1Y4R057</accession>
<dbReference type="PANTHER" id="PTHR43166">
    <property type="entry name" value="AMINO ACID IMPORT ATP-BINDING PROTEIN"/>
    <property type="match status" value="1"/>
</dbReference>
<comment type="similarity">
    <text evidence="2">Belongs to the ABC transporter superfamily.</text>
</comment>
<dbReference type="InterPro" id="IPR027417">
    <property type="entry name" value="P-loop_NTPase"/>
</dbReference>
<dbReference type="Proteomes" id="UP000252800">
    <property type="component" value="Unassembled WGS sequence"/>
</dbReference>
<feature type="domain" description="ABC transporter" evidence="9">
    <location>
        <begin position="5"/>
        <end position="239"/>
    </location>
</feature>
<keyword evidence="6 11" id="KW-0067">ATP-binding</keyword>
<dbReference type="InterPro" id="IPR050086">
    <property type="entry name" value="MetN_ABC_transporter-like"/>
</dbReference>
<keyword evidence="5" id="KW-0547">Nucleotide-binding</keyword>
<protein>
    <submittedName>
        <fullName evidence="10">Amino acid ABC transporter ATP-binding protein</fullName>
    </submittedName>
    <submittedName>
        <fullName evidence="11">Glutamine ABC transporter ATP-binding protein</fullName>
    </submittedName>
</protein>
<name>A0A1Y4R057_9ENTE</name>
<keyword evidence="7" id="KW-0029">Amino-acid transport</keyword>
<evidence type="ECO:0000256" key="2">
    <source>
        <dbReference type="ARBA" id="ARBA00005417"/>
    </source>
</evidence>
<dbReference type="InterPro" id="IPR003439">
    <property type="entry name" value="ABC_transporter-like_ATP-bd"/>
</dbReference>
<dbReference type="InterPro" id="IPR030679">
    <property type="entry name" value="ABC_ATPase_HisP-typ"/>
</dbReference>
<dbReference type="FunFam" id="3.40.50.300:FF:000020">
    <property type="entry name" value="Amino acid ABC transporter ATP-binding component"/>
    <property type="match status" value="1"/>
</dbReference>
<dbReference type="PROSITE" id="PS00211">
    <property type="entry name" value="ABC_TRANSPORTER_1"/>
    <property type="match status" value="1"/>
</dbReference>
<reference evidence="10" key="4">
    <citation type="submission" date="2023-03" db="EMBL/GenBank/DDBJ databases">
        <authorList>
            <person name="Shen W."/>
            <person name="Cai J."/>
        </authorList>
    </citation>
    <scope>NUCLEOTIDE SEQUENCE</scope>
    <source>
        <strain evidence="10">B245-2</strain>
    </source>
</reference>
<reference evidence="11" key="3">
    <citation type="journal article" date="2018" name="BMC Genomics">
        <title>Whole genome sequencing and function prediction of 133 gut anaerobes isolated from chicken caecum in pure cultures.</title>
        <authorList>
            <person name="Medvecky M."/>
            <person name="Cejkova D."/>
            <person name="Polansky O."/>
            <person name="Karasova D."/>
            <person name="Kubasova T."/>
            <person name="Cizek A."/>
            <person name="Rychlik I."/>
        </authorList>
    </citation>
    <scope>NUCLEOTIDE SEQUENCE</scope>
    <source>
        <strain evidence="11">An144</strain>
    </source>
</reference>
<evidence type="ECO:0000256" key="7">
    <source>
        <dbReference type="ARBA" id="ARBA00022970"/>
    </source>
</evidence>
<dbReference type="Proteomes" id="UP000196074">
    <property type="component" value="Unassembled WGS sequence"/>
</dbReference>
<evidence type="ECO:0000313" key="11">
    <source>
        <dbReference type="EMBL" id="OUQ10501.1"/>
    </source>
</evidence>
<dbReference type="RefSeq" id="WP_047242505.1">
    <property type="nucleotide sequence ID" value="NZ_AP035890.1"/>
</dbReference>
<evidence type="ECO:0000256" key="8">
    <source>
        <dbReference type="ARBA" id="ARBA00023136"/>
    </source>
</evidence>
<comment type="subcellular location">
    <subcellularLocation>
        <location evidence="1">Cell membrane</location>
        <topology evidence="1">Peripheral membrane protein</topology>
    </subcellularLocation>
</comment>
<dbReference type="GO" id="GO:0015424">
    <property type="term" value="F:ABC-type amino acid transporter activity"/>
    <property type="evidence" value="ECO:0007669"/>
    <property type="project" value="InterPro"/>
</dbReference>
<dbReference type="InterPro" id="IPR003593">
    <property type="entry name" value="AAA+_ATPase"/>
</dbReference>
<comment type="caution">
    <text evidence="11">The sequence shown here is derived from an EMBL/GenBank/DDBJ whole genome shotgun (WGS) entry which is preliminary data.</text>
</comment>
<dbReference type="EMBL" id="LEOY01000003">
    <property type="protein sequence ID" value="RBR31062.1"/>
    <property type="molecule type" value="Genomic_DNA"/>
</dbReference>
<evidence type="ECO:0000256" key="3">
    <source>
        <dbReference type="ARBA" id="ARBA00022448"/>
    </source>
</evidence>
<evidence type="ECO:0000313" key="14">
    <source>
        <dbReference type="Proteomes" id="UP000252800"/>
    </source>
</evidence>
<dbReference type="GO" id="GO:0016887">
    <property type="term" value="F:ATP hydrolysis activity"/>
    <property type="evidence" value="ECO:0007669"/>
    <property type="project" value="InterPro"/>
</dbReference>
<evidence type="ECO:0000256" key="5">
    <source>
        <dbReference type="ARBA" id="ARBA00022741"/>
    </source>
</evidence>
<evidence type="ECO:0000313" key="13">
    <source>
        <dbReference type="Proteomes" id="UP000196074"/>
    </source>
</evidence>
<organism evidence="11 13">
    <name type="scientific">Enterococcus cecorum</name>
    <dbReference type="NCBI Taxonomy" id="44008"/>
    <lineage>
        <taxon>Bacteria</taxon>
        <taxon>Bacillati</taxon>
        <taxon>Bacillota</taxon>
        <taxon>Bacilli</taxon>
        <taxon>Lactobacillales</taxon>
        <taxon>Enterococcaceae</taxon>
        <taxon>Enterococcus</taxon>
    </lineage>
</organism>
<evidence type="ECO:0000259" key="9">
    <source>
        <dbReference type="PROSITE" id="PS50893"/>
    </source>
</evidence>
<proteinExistence type="inferred from homology"/>
<evidence type="ECO:0000313" key="10">
    <source>
        <dbReference type="EMBL" id="MDT2796085.1"/>
    </source>
</evidence>
<dbReference type="EMBL" id="NFLC01000009">
    <property type="protein sequence ID" value="OUQ10501.1"/>
    <property type="molecule type" value="Genomic_DNA"/>
</dbReference>
<keyword evidence="3" id="KW-0813">Transport</keyword>
<evidence type="ECO:0000256" key="4">
    <source>
        <dbReference type="ARBA" id="ARBA00022475"/>
    </source>
</evidence>
<dbReference type="EMBL" id="JARQBI010000004">
    <property type="protein sequence ID" value="MDT2796085.1"/>
    <property type="molecule type" value="Genomic_DNA"/>
</dbReference>
<dbReference type="Pfam" id="PF00005">
    <property type="entry name" value="ABC_tran"/>
    <property type="match status" value="1"/>
</dbReference>
<dbReference type="AlphaFoldDB" id="A0A1Y4R057"/>
<dbReference type="PANTHER" id="PTHR43166:SF9">
    <property type="entry name" value="GLUTAMATE_ASPARTATE IMPORT ATP-BINDING PROTEIN GLTL"/>
    <property type="match status" value="1"/>
</dbReference>
<dbReference type="SUPFAM" id="SSF52540">
    <property type="entry name" value="P-loop containing nucleoside triphosphate hydrolases"/>
    <property type="match status" value="1"/>
</dbReference>
<keyword evidence="8" id="KW-0472">Membrane</keyword>
<evidence type="ECO:0000256" key="6">
    <source>
        <dbReference type="ARBA" id="ARBA00022840"/>
    </source>
</evidence>